<dbReference type="Proteomes" id="UP001142292">
    <property type="component" value="Unassembled WGS sequence"/>
</dbReference>
<evidence type="ECO:0000313" key="3">
    <source>
        <dbReference type="Proteomes" id="UP001142292"/>
    </source>
</evidence>
<accession>A0ABQ5SYP6</accession>
<proteinExistence type="predicted"/>
<dbReference type="SUPFAM" id="SSF54427">
    <property type="entry name" value="NTF2-like"/>
    <property type="match status" value="1"/>
</dbReference>
<dbReference type="Pfam" id="PF13577">
    <property type="entry name" value="SnoaL_4"/>
    <property type="match status" value="1"/>
</dbReference>
<organism evidence="2 3">
    <name type="scientific">Nocardioides luteus</name>
    <dbReference type="NCBI Taxonomy" id="1844"/>
    <lineage>
        <taxon>Bacteria</taxon>
        <taxon>Bacillati</taxon>
        <taxon>Actinomycetota</taxon>
        <taxon>Actinomycetes</taxon>
        <taxon>Propionibacteriales</taxon>
        <taxon>Nocardioidaceae</taxon>
        <taxon>Nocardioides</taxon>
    </lineage>
</organism>
<evidence type="ECO:0000259" key="1">
    <source>
        <dbReference type="Pfam" id="PF13577"/>
    </source>
</evidence>
<comment type="caution">
    <text evidence="2">The sequence shown here is derived from an EMBL/GenBank/DDBJ whole genome shotgun (WGS) entry which is preliminary data.</text>
</comment>
<name>A0ABQ5SYP6_9ACTN</name>
<protein>
    <recommendedName>
        <fullName evidence="1">SnoaL-like domain-containing protein</fullName>
    </recommendedName>
</protein>
<evidence type="ECO:0000313" key="2">
    <source>
        <dbReference type="EMBL" id="GLJ68582.1"/>
    </source>
</evidence>
<sequence length="156" mass="17229">MTDSTQQVDTHDEAEIKSVILDYVEALDGRDFDRIASVFTDTAELENTFEAYIPGADAFTGVLARGAHAIAESVGGLMGRIDATQHFLGAMWFDLTDDGVRTRTQVIAHHHRGGGHYHTGGTYTDYFVRTKDGWRIRRRELHTVWTTGDASVVSGA</sequence>
<dbReference type="InterPro" id="IPR032710">
    <property type="entry name" value="NTF2-like_dom_sf"/>
</dbReference>
<reference evidence="2" key="1">
    <citation type="journal article" date="2014" name="Int. J. Syst. Evol. Microbiol.">
        <title>Complete genome of a new Firmicutes species belonging to the dominant human colonic microbiota ('Ruminococcus bicirculans') reveals two chromosomes and a selective capacity to utilize plant glucans.</title>
        <authorList>
            <consortium name="NISC Comparative Sequencing Program"/>
            <person name="Wegmann U."/>
            <person name="Louis P."/>
            <person name="Goesmann A."/>
            <person name="Henrissat B."/>
            <person name="Duncan S.H."/>
            <person name="Flint H.J."/>
        </authorList>
    </citation>
    <scope>NUCLEOTIDE SEQUENCE</scope>
    <source>
        <strain evidence="2">VKM Ac-1246</strain>
    </source>
</reference>
<reference evidence="2" key="2">
    <citation type="submission" date="2023-01" db="EMBL/GenBank/DDBJ databases">
        <authorList>
            <person name="Sun Q."/>
            <person name="Evtushenko L."/>
        </authorList>
    </citation>
    <scope>NUCLEOTIDE SEQUENCE</scope>
    <source>
        <strain evidence="2">VKM Ac-1246</strain>
    </source>
</reference>
<dbReference type="Gene3D" id="3.10.450.50">
    <property type="match status" value="1"/>
</dbReference>
<dbReference type="InterPro" id="IPR037401">
    <property type="entry name" value="SnoaL-like"/>
</dbReference>
<gene>
    <name evidence="2" type="ORF">GCM10017579_26180</name>
</gene>
<dbReference type="EMBL" id="BSEL01000005">
    <property type="protein sequence ID" value="GLJ68582.1"/>
    <property type="molecule type" value="Genomic_DNA"/>
</dbReference>
<feature type="domain" description="SnoaL-like" evidence="1">
    <location>
        <begin position="10"/>
        <end position="139"/>
    </location>
</feature>
<keyword evidence="3" id="KW-1185">Reference proteome</keyword>